<dbReference type="GO" id="GO:0005737">
    <property type="term" value="C:cytoplasm"/>
    <property type="evidence" value="ECO:0007669"/>
    <property type="project" value="TreeGrafter"/>
</dbReference>
<evidence type="ECO:0000256" key="4">
    <source>
        <dbReference type="ARBA" id="ARBA00022786"/>
    </source>
</evidence>
<evidence type="ECO:0000259" key="9">
    <source>
        <dbReference type="PROSITE" id="PS52048"/>
    </source>
</evidence>
<comment type="caution">
    <text evidence="10">The sequence shown here is derived from an EMBL/GenBank/DDBJ whole genome shotgun (WGS) entry which is preliminary data.</text>
</comment>
<evidence type="ECO:0000256" key="3">
    <source>
        <dbReference type="ARBA" id="ARBA00022670"/>
    </source>
</evidence>
<feature type="domain" description="UCH catalytic" evidence="9">
    <location>
        <begin position="8"/>
        <end position="246"/>
    </location>
</feature>
<dbReference type="PRINTS" id="PR00707">
    <property type="entry name" value="UBCTHYDRLASE"/>
</dbReference>
<accession>A0AAD7EJ74</accession>
<dbReference type="PANTHER" id="PTHR10589">
    <property type="entry name" value="UBIQUITIN CARBOXYL-TERMINAL HYDROLASE"/>
    <property type="match status" value="1"/>
</dbReference>
<dbReference type="PROSITE" id="PS52048">
    <property type="entry name" value="UCH_DOMAIN"/>
    <property type="match status" value="1"/>
</dbReference>
<dbReference type="GO" id="GO:0006511">
    <property type="term" value="P:ubiquitin-dependent protein catabolic process"/>
    <property type="evidence" value="ECO:0007669"/>
    <property type="project" value="UniProtKB-UniRule"/>
</dbReference>
<comment type="catalytic activity">
    <reaction evidence="1 7 8">
        <text>Thiol-dependent hydrolysis of ester, thioester, amide, peptide and isopeptide bonds formed by the C-terminal Gly of ubiquitin (a 76-residue protein attached to proteins as an intracellular targeting signal).</text>
        <dbReference type="EC" id="3.4.19.12"/>
    </reaction>
</comment>
<keyword evidence="5 7" id="KW-0378">Hydrolase</keyword>
<dbReference type="CDD" id="cd09616">
    <property type="entry name" value="Peptidase_C12_UCH_L1_L3"/>
    <property type="match status" value="1"/>
</dbReference>
<proteinExistence type="inferred from homology"/>
<name>A0AAD7EJ74_9AGAR</name>
<feature type="site" description="Important for enzyme activity" evidence="7">
    <location>
        <position position="201"/>
    </location>
</feature>
<dbReference type="Proteomes" id="UP001218218">
    <property type="component" value="Unassembled WGS sequence"/>
</dbReference>
<dbReference type="PANTHER" id="PTHR10589:SF17">
    <property type="entry name" value="UBIQUITIN CARBOXYL-TERMINAL HYDROLASE"/>
    <property type="match status" value="1"/>
</dbReference>
<feature type="active site" description="Proton donor" evidence="7">
    <location>
        <position position="184"/>
    </location>
</feature>
<dbReference type="InterPro" id="IPR001578">
    <property type="entry name" value="Peptidase_C12_UCH"/>
</dbReference>
<dbReference type="GO" id="GO:0016579">
    <property type="term" value="P:protein deubiquitination"/>
    <property type="evidence" value="ECO:0007669"/>
    <property type="project" value="TreeGrafter"/>
</dbReference>
<dbReference type="PROSITE" id="PS00140">
    <property type="entry name" value="UCH_1"/>
    <property type="match status" value="1"/>
</dbReference>
<protein>
    <recommendedName>
        <fullName evidence="8">Ubiquitin carboxyl-terminal hydrolase</fullName>
        <ecNumber evidence="8">3.4.19.12</ecNumber>
    </recommendedName>
</protein>
<comment type="similarity">
    <text evidence="2 7 8">Belongs to the peptidase C12 family.</text>
</comment>
<dbReference type="InterPro" id="IPR038765">
    <property type="entry name" value="Papain-like_cys_pep_sf"/>
</dbReference>
<keyword evidence="4 7" id="KW-0833">Ubl conjugation pathway</keyword>
<evidence type="ECO:0000313" key="10">
    <source>
        <dbReference type="EMBL" id="KAJ7326173.1"/>
    </source>
</evidence>
<dbReference type="Gene3D" id="3.40.532.10">
    <property type="entry name" value="Peptidase C12, ubiquitin carboxyl-terminal hydrolase"/>
    <property type="match status" value="1"/>
</dbReference>
<dbReference type="InterPro" id="IPR057254">
    <property type="entry name" value="UCH_AS"/>
</dbReference>
<dbReference type="EC" id="3.4.19.12" evidence="8"/>
<dbReference type="Pfam" id="PF01088">
    <property type="entry name" value="Peptidase_C12"/>
    <property type="match status" value="1"/>
</dbReference>
<gene>
    <name evidence="10" type="ORF">DFH08DRAFT_710498</name>
</gene>
<dbReference type="AlphaFoldDB" id="A0AAD7EJ74"/>
<evidence type="ECO:0000256" key="5">
    <source>
        <dbReference type="ARBA" id="ARBA00022801"/>
    </source>
</evidence>
<evidence type="ECO:0000256" key="7">
    <source>
        <dbReference type="PROSITE-ProRule" id="PRU01393"/>
    </source>
</evidence>
<dbReference type="InterPro" id="IPR036959">
    <property type="entry name" value="Peptidase_C12_UCH_sf"/>
</dbReference>
<keyword evidence="6 7" id="KW-0788">Thiol protease</keyword>
<evidence type="ECO:0000256" key="8">
    <source>
        <dbReference type="RuleBase" id="RU361215"/>
    </source>
</evidence>
<keyword evidence="11" id="KW-1185">Reference proteome</keyword>
<feature type="site" description="Transition state stabilizer" evidence="7">
    <location>
        <position position="101"/>
    </location>
</feature>
<dbReference type="GO" id="GO:0004843">
    <property type="term" value="F:cysteine-type deubiquitinase activity"/>
    <property type="evidence" value="ECO:0007669"/>
    <property type="project" value="UniProtKB-UniRule"/>
</dbReference>
<reference evidence="10" key="1">
    <citation type="submission" date="2023-03" db="EMBL/GenBank/DDBJ databases">
        <title>Massive genome expansion in bonnet fungi (Mycena s.s.) driven by repeated elements and novel gene families across ecological guilds.</title>
        <authorList>
            <consortium name="Lawrence Berkeley National Laboratory"/>
            <person name="Harder C.B."/>
            <person name="Miyauchi S."/>
            <person name="Viragh M."/>
            <person name="Kuo A."/>
            <person name="Thoen E."/>
            <person name="Andreopoulos B."/>
            <person name="Lu D."/>
            <person name="Skrede I."/>
            <person name="Drula E."/>
            <person name="Henrissat B."/>
            <person name="Morin E."/>
            <person name="Kohler A."/>
            <person name="Barry K."/>
            <person name="LaButti K."/>
            <person name="Morin E."/>
            <person name="Salamov A."/>
            <person name="Lipzen A."/>
            <person name="Mereny Z."/>
            <person name="Hegedus B."/>
            <person name="Baldrian P."/>
            <person name="Stursova M."/>
            <person name="Weitz H."/>
            <person name="Taylor A."/>
            <person name="Grigoriev I.V."/>
            <person name="Nagy L.G."/>
            <person name="Martin F."/>
            <person name="Kauserud H."/>
        </authorList>
    </citation>
    <scope>NUCLEOTIDE SEQUENCE</scope>
    <source>
        <strain evidence="10">CBHHK002</strain>
    </source>
</reference>
<evidence type="ECO:0000256" key="1">
    <source>
        <dbReference type="ARBA" id="ARBA00000707"/>
    </source>
</evidence>
<dbReference type="EMBL" id="JARIHO010000042">
    <property type="protein sequence ID" value="KAJ7326173.1"/>
    <property type="molecule type" value="Genomic_DNA"/>
</dbReference>
<evidence type="ECO:0000256" key="2">
    <source>
        <dbReference type="ARBA" id="ARBA00009326"/>
    </source>
</evidence>
<dbReference type="SUPFAM" id="SSF54001">
    <property type="entry name" value="Cysteine proteinases"/>
    <property type="match status" value="1"/>
</dbReference>
<organism evidence="10 11">
    <name type="scientific">Mycena albidolilacea</name>
    <dbReference type="NCBI Taxonomy" id="1033008"/>
    <lineage>
        <taxon>Eukaryota</taxon>
        <taxon>Fungi</taxon>
        <taxon>Dikarya</taxon>
        <taxon>Basidiomycota</taxon>
        <taxon>Agaricomycotina</taxon>
        <taxon>Agaricomycetes</taxon>
        <taxon>Agaricomycetidae</taxon>
        <taxon>Agaricales</taxon>
        <taxon>Marasmiineae</taxon>
        <taxon>Mycenaceae</taxon>
        <taxon>Mycena</taxon>
    </lineage>
</organism>
<evidence type="ECO:0000256" key="6">
    <source>
        <dbReference type="ARBA" id="ARBA00022807"/>
    </source>
</evidence>
<feature type="active site" description="Nucleophile" evidence="7">
    <location>
        <position position="107"/>
    </location>
</feature>
<evidence type="ECO:0000313" key="11">
    <source>
        <dbReference type="Proteomes" id="UP001218218"/>
    </source>
</evidence>
<sequence length="248" mass="27189">MDPKQRIHFIPLESDPDIFTKLIQEFGIRSLEFQDVLSLDLADLLPGGGLALPTPVYALILIFPTTEAYEADLKAAKRLAHLEGTHYTGHGPQEPVIWFEQTIHNACGLYAILHAISNLDPTVAKSSIDLASLFSRFLELCVALNPEERAQALEESQGIAEAYRRAATQGSTAVPNAEDEVNFHYVCFVKSPLNGHLYDLDGDKNGPVDRDVSLEGDRGMLSAGLKLVKSYIKDGNPNFQLMALVPSS</sequence>
<keyword evidence="3 7" id="KW-0645">Protease</keyword>